<dbReference type="GO" id="GO:0005886">
    <property type="term" value="C:plasma membrane"/>
    <property type="evidence" value="ECO:0007669"/>
    <property type="project" value="UniProtKB-SubCell"/>
</dbReference>
<dbReference type="InterPro" id="IPR049278">
    <property type="entry name" value="MS_channel_C"/>
</dbReference>
<feature type="transmembrane region" description="Helical" evidence="7">
    <location>
        <begin position="251"/>
        <end position="268"/>
    </location>
</feature>
<evidence type="ECO:0000256" key="3">
    <source>
        <dbReference type="ARBA" id="ARBA00022475"/>
    </source>
</evidence>
<feature type="transmembrane region" description="Helical" evidence="7">
    <location>
        <begin position="314"/>
        <end position="334"/>
    </location>
</feature>
<feature type="domain" description="Mechanosensitive ion channel MscS" evidence="9">
    <location>
        <begin position="448"/>
        <end position="513"/>
    </location>
</feature>
<feature type="transmembrane region" description="Helical" evidence="7">
    <location>
        <begin position="223"/>
        <end position="244"/>
    </location>
</feature>
<dbReference type="InterPro" id="IPR011066">
    <property type="entry name" value="MscS_channel_C_sf"/>
</dbReference>
<feature type="transmembrane region" description="Helical" evidence="7">
    <location>
        <begin position="199"/>
        <end position="217"/>
    </location>
</feature>
<dbReference type="InterPro" id="IPR006685">
    <property type="entry name" value="MscS_channel_2nd"/>
</dbReference>
<feature type="transmembrane region" description="Helical" evidence="7">
    <location>
        <begin position="403"/>
        <end position="422"/>
    </location>
</feature>
<dbReference type="Pfam" id="PF00924">
    <property type="entry name" value="MS_channel_2nd"/>
    <property type="match status" value="1"/>
</dbReference>
<evidence type="ECO:0000259" key="9">
    <source>
        <dbReference type="Pfam" id="PF00924"/>
    </source>
</evidence>
<accession>A0A8I2GYI4</accession>
<dbReference type="Pfam" id="PF21088">
    <property type="entry name" value="MS_channel_1st"/>
    <property type="match status" value="1"/>
</dbReference>
<dbReference type="Proteomes" id="UP000662259">
    <property type="component" value="Unassembled WGS sequence"/>
</dbReference>
<proteinExistence type="inferred from homology"/>
<name>A0A8I2GYI4_RHILV</name>
<dbReference type="InterPro" id="IPR049142">
    <property type="entry name" value="MS_channel_1st"/>
</dbReference>
<dbReference type="InterPro" id="IPR045276">
    <property type="entry name" value="YbiO_bact"/>
</dbReference>
<evidence type="ECO:0000256" key="6">
    <source>
        <dbReference type="ARBA" id="ARBA00023136"/>
    </source>
</evidence>
<evidence type="ECO:0000259" key="11">
    <source>
        <dbReference type="Pfam" id="PF21088"/>
    </source>
</evidence>
<protein>
    <submittedName>
        <fullName evidence="12">Mechanosensitive ion channel</fullName>
    </submittedName>
</protein>
<evidence type="ECO:0000313" key="12">
    <source>
        <dbReference type="EMBL" id="NKM46118.1"/>
    </source>
</evidence>
<evidence type="ECO:0000256" key="1">
    <source>
        <dbReference type="ARBA" id="ARBA00004651"/>
    </source>
</evidence>
<keyword evidence="5 7" id="KW-1133">Transmembrane helix</keyword>
<keyword evidence="8" id="KW-0732">Signal</keyword>
<feature type="transmembrane region" description="Helical" evidence="7">
    <location>
        <begin position="274"/>
        <end position="293"/>
    </location>
</feature>
<feature type="transmembrane region" description="Helical" evidence="7">
    <location>
        <begin position="428"/>
        <end position="450"/>
    </location>
</feature>
<evidence type="ECO:0000256" key="7">
    <source>
        <dbReference type="SAM" id="Phobius"/>
    </source>
</evidence>
<sequence>MRMKWIGGLLLFVLMSVVATAQEAPRPQKVDDLVRLLQDPEVRSWLEKAPGPTPMAVEEADAGLATWEAATRSRIDGAVQAIPRIPAEVMAAAARTREDALSHGRLPVFIAFLGLAAVGLFAERLFARSRKRSEGLQERLLAIGIFAVAMAAVYFAFDWPALPRIVLLVSLLALSAYRAISVLLDTAVLTISARRRTKIFAGAAIVGVAAASLGRPLSVDPSVTAAISLCFSIVLLALAVEGVVSSSERPLRIRIALCLAFVIIWALWCVGLRGLFWLGVYAMTLPSALRFAGQTAADTIPSEPNSTKRVLLVRGSRAVVVAVAVAWVAIVWRVDPNSLVHSDPAVASVAYGLLKSVVVLLLADLAWHLAKSWIDRRLSVQAEAGNDPSQAARRGRLRTLLPIFRNVLAVMVAVIAGLIVLAELGVEIGPLIAGAGIFGVALGFGSQTLVKDVISGVFYMLDDAFRVGEYIQAKSYKGTVEGFSLRSVRLRHHRGPVFTVPFGELGAVENMSRDWVIDKFRVNVSYDADIEKARKLAKKIGAELQADPELGPMFIQPLKMKGVEEFGDYGIVLSFAMTTVPGMQTYIRRKAYAKIREAFQANGIEFATPSVQVGGDDRDGAAAAAAAIRTQQAKVVAAEG</sequence>
<evidence type="ECO:0000259" key="10">
    <source>
        <dbReference type="Pfam" id="PF21082"/>
    </source>
</evidence>
<feature type="transmembrane region" description="Helical" evidence="7">
    <location>
        <begin position="165"/>
        <end position="187"/>
    </location>
</feature>
<feature type="transmembrane region" description="Helical" evidence="7">
    <location>
        <begin position="139"/>
        <end position="159"/>
    </location>
</feature>
<dbReference type="EMBL" id="WIEZ01000007">
    <property type="protein sequence ID" value="NKM46118.1"/>
    <property type="molecule type" value="Genomic_DNA"/>
</dbReference>
<keyword evidence="4 7" id="KW-0812">Transmembrane</keyword>
<dbReference type="InterPro" id="IPR023408">
    <property type="entry name" value="MscS_beta-dom_sf"/>
</dbReference>
<dbReference type="Gene3D" id="1.10.287.1260">
    <property type="match status" value="1"/>
</dbReference>
<dbReference type="SUPFAM" id="SSF50182">
    <property type="entry name" value="Sm-like ribonucleoproteins"/>
    <property type="match status" value="1"/>
</dbReference>
<reference evidence="12" key="1">
    <citation type="submission" date="2019-10" db="EMBL/GenBank/DDBJ databases">
        <title>Rhizobium leguminosarum symbiovar viciae collection.</title>
        <authorList>
            <person name="Boivin S."/>
            <person name="Lepetit M."/>
        </authorList>
    </citation>
    <scope>NUCLEOTIDE SEQUENCE</scope>
    <source>
        <strain evidence="12">L143</strain>
    </source>
</reference>
<feature type="transmembrane region" description="Helical" evidence="7">
    <location>
        <begin position="106"/>
        <end position="127"/>
    </location>
</feature>
<feature type="signal peptide" evidence="8">
    <location>
        <begin position="1"/>
        <end position="21"/>
    </location>
</feature>
<feature type="domain" description="Mechanosensitive ion channel MscS C-terminal" evidence="10">
    <location>
        <begin position="519"/>
        <end position="606"/>
    </location>
</feature>
<keyword evidence="6 7" id="KW-0472">Membrane</keyword>
<dbReference type="Gene3D" id="2.30.30.60">
    <property type="match status" value="1"/>
</dbReference>
<keyword evidence="3" id="KW-1003">Cell membrane</keyword>
<dbReference type="InterPro" id="IPR011014">
    <property type="entry name" value="MscS_channel_TM-2"/>
</dbReference>
<comment type="similarity">
    <text evidence="2">Belongs to the MscS (TC 1.A.23) family.</text>
</comment>
<dbReference type="SUPFAM" id="SSF82689">
    <property type="entry name" value="Mechanosensitive channel protein MscS (YggB), C-terminal domain"/>
    <property type="match status" value="1"/>
</dbReference>
<evidence type="ECO:0000313" key="13">
    <source>
        <dbReference type="Proteomes" id="UP000662259"/>
    </source>
</evidence>
<evidence type="ECO:0000256" key="2">
    <source>
        <dbReference type="ARBA" id="ARBA00008017"/>
    </source>
</evidence>
<evidence type="ECO:0000256" key="8">
    <source>
        <dbReference type="SAM" id="SignalP"/>
    </source>
</evidence>
<feature type="transmembrane region" description="Helical" evidence="7">
    <location>
        <begin position="346"/>
        <end position="367"/>
    </location>
</feature>
<evidence type="ECO:0000256" key="5">
    <source>
        <dbReference type="ARBA" id="ARBA00022989"/>
    </source>
</evidence>
<dbReference type="AlphaFoldDB" id="A0A8I2GYI4"/>
<dbReference type="PANTHER" id="PTHR30460">
    <property type="entry name" value="MODERATE CONDUCTANCE MECHANOSENSITIVE CHANNEL YBIO"/>
    <property type="match status" value="1"/>
</dbReference>
<feature type="domain" description="Mechanosensitive ion channel transmembrane helices 2/3" evidence="11">
    <location>
        <begin position="406"/>
        <end position="447"/>
    </location>
</feature>
<dbReference type="GO" id="GO:0008381">
    <property type="term" value="F:mechanosensitive monoatomic ion channel activity"/>
    <property type="evidence" value="ECO:0007669"/>
    <property type="project" value="InterPro"/>
</dbReference>
<feature type="chain" id="PRO_5034857383" evidence="8">
    <location>
        <begin position="22"/>
        <end position="640"/>
    </location>
</feature>
<dbReference type="Gene3D" id="3.30.70.100">
    <property type="match status" value="1"/>
</dbReference>
<comment type="caution">
    <text evidence="12">The sequence shown here is derived from an EMBL/GenBank/DDBJ whole genome shotgun (WGS) entry which is preliminary data.</text>
</comment>
<evidence type="ECO:0000256" key="4">
    <source>
        <dbReference type="ARBA" id="ARBA00022692"/>
    </source>
</evidence>
<gene>
    <name evidence="12" type="ORF">GFL91_14200</name>
</gene>
<dbReference type="PANTHER" id="PTHR30460:SF0">
    <property type="entry name" value="MODERATE CONDUCTANCE MECHANOSENSITIVE CHANNEL YBIO"/>
    <property type="match status" value="1"/>
</dbReference>
<comment type="subcellular location">
    <subcellularLocation>
        <location evidence="1">Cell membrane</location>
        <topology evidence="1">Multi-pass membrane protein</topology>
    </subcellularLocation>
</comment>
<dbReference type="InterPro" id="IPR010920">
    <property type="entry name" value="LSM_dom_sf"/>
</dbReference>
<dbReference type="SUPFAM" id="SSF82861">
    <property type="entry name" value="Mechanosensitive channel protein MscS (YggB), transmembrane region"/>
    <property type="match status" value="1"/>
</dbReference>
<dbReference type="Pfam" id="PF21082">
    <property type="entry name" value="MS_channel_3rd"/>
    <property type="match status" value="1"/>
</dbReference>
<organism evidence="12 13">
    <name type="scientific">Rhizobium leguminosarum bv. viciae</name>
    <dbReference type="NCBI Taxonomy" id="387"/>
    <lineage>
        <taxon>Bacteria</taxon>
        <taxon>Pseudomonadati</taxon>
        <taxon>Pseudomonadota</taxon>
        <taxon>Alphaproteobacteria</taxon>
        <taxon>Hyphomicrobiales</taxon>
        <taxon>Rhizobiaceae</taxon>
        <taxon>Rhizobium/Agrobacterium group</taxon>
        <taxon>Rhizobium</taxon>
    </lineage>
</organism>